<evidence type="ECO:0000313" key="2">
    <source>
        <dbReference type="Proteomes" id="UP000183918"/>
    </source>
</evidence>
<dbReference type="Proteomes" id="UP000183918">
    <property type="component" value="Unassembled WGS sequence"/>
</dbReference>
<keyword evidence="2" id="KW-1185">Reference proteome</keyword>
<dbReference type="SFLD" id="SFLDS00003">
    <property type="entry name" value="Haloacid_Dehalogenase"/>
    <property type="match status" value="1"/>
</dbReference>
<dbReference type="Gene3D" id="3.30.1240.10">
    <property type="match status" value="1"/>
</dbReference>
<name>A0A1H3FU21_9FIRM</name>
<organism evidence="1 2">
    <name type="scientific">Lachnobacterium bovis DSM 14045</name>
    <dbReference type="NCBI Taxonomy" id="1122142"/>
    <lineage>
        <taxon>Bacteria</taxon>
        <taxon>Bacillati</taxon>
        <taxon>Bacillota</taxon>
        <taxon>Clostridia</taxon>
        <taxon>Lachnospirales</taxon>
        <taxon>Lachnospiraceae</taxon>
        <taxon>Lachnobacterium</taxon>
    </lineage>
</organism>
<dbReference type="Gene3D" id="3.40.50.1000">
    <property type="entry name" value="HAD superfamily/HAD-like"/>
    <property type="match status" value="1"/>
</dbReference>
<dbReference type="NCBIfam" id="TIGR01484">
    <property type="entry name" value="HAD-SF-IIB"/>
    <property type="match status" value="1"/>
</dbReference>
<evidence type="ECO:0008006" key="3">
    <source>
        <dbReference type="Google" id="ProtNLM"/>
    </source>
</evidence>
<dbReference type="AlphaFoldDB" id="A0A1H3FU21"/>
<dbReference type="Pfam" id="PF08282">
    <property type="entry name" value="Hydrolase_3"/>
    <property type="match status" value="1"/>
</dbReference>
<gene>
    <name evidence="1" type="ORF">SAMN02910414_00378</name>
</gene>
<dbReference type="InterPro" id="IPR023214">
    <property type="entry name" value="HAD_sf"/>
</dbReference>
<sequence length="309" mass="35191">MHVLAWNYSDNRIYQKLGHVKNRTHKNYICNNYICVINKNWKEEEMSTNPKIIFFDIDGTIWDENHNIPDSTIKTIKLLKKNGHKTFICSGRAKGNIIDEKLLNIGFDGIIAACGNHIEMNGKILYENILSDELVKKSLDVTKEQHIPVVLEGPVYHWLDVEKFSGDPYTIKLKKVLKDKALPLEEYEGKIVINKFSGDITKDTDMNVVEEKLGDDFDFLIHEGDVIEFVPKNTSKATGIKKVCELLNIDNCDTFAVGDSINDVEMLEFVNTGIAMGNCTQPAREVADYVTTSLWEDGIFNAMKHFELI</sequence>
<dbReference type="GO" id="GO:0005829">
    <property type="term" value="C:cytosol"/>
    <property type="evidence" value="ECO:0007669"/>
    <property type="project" value="TreeGrafter"/>
</dbReference>
<dbReference type="STRING" id="1122142.SAMN02910414_00378"/>
<dbReference type="GO" id="GO:0000287">
    <property type="term" value="F:magnesium ion binding"/>
    <property type="evidence" value="ECO:0007669"/>
    <property type="project" value="TreeGrafter"/>
</dbReference>
<protein>
    <recommendedName>
        <fullName evidence="3">Cof subfamily of IIB subfamily of haloacid dehalogenase superfamily/HAD-superfamily hydrolase, subfamily IIB</fullName>
    </recommendedName>
</protein>
<dbReference type="InterPro" id="IPR036412">
    <property type="entry name" value="HAD-like_sf"/>
</dbReference>
<dbReference type="NCBIfam" id="TIGR00099">
    <property type="entry name" value="Cof-subfamily"/>
    <property type="match status" value="1"/>
</dbReference>
<reference evidence="1 2" key="1">
    <citation type="submission" date="2016-10" db="EMBL/GenBank/DDBJ databases">
        <authorList>
            <person name="de Groot N.N."/>
        </authorList>
    </citation>
    <scope>NUCLEOTIDE SEQUENCE [LARGE SCALE GENOMIC DNA]</scope>
    <source>
        <strain evidence="1 2">DSM 14045</strain>
    </source>
</reference>
<dbReference type="InterPro" id="IPR000150">
    <property type="entry name" value="Cof"/>
</dbReference>
<proteinExistence type="predicted"/>
<dbReference type="SUPFAM" id="SSF56784">
    <property type="entry name" value="HAD-like"/>
    <property type="match status" value="1"/>
</dbReference>
<dbReference type="EMBL" id="FNPG01000005">
    <property type="protein sequence ID" value="SDX94315.1"/>
    <property type="molecule type" value="Genomic_DNA"/>
</dbReference>
<dbReference type="InterPro" id="IPR006379">
    <property type="entry name" value="HAD-SF_hydro_IIB"/>
</dbReference>
<dbReference type="GO" id="GO:0016791">
    <property type="term" value="F:phosphatase activity"/>
    <property type="evidence" value="ECO:0007669"/>
    <property type="project" value="TreeGrafter"/>
</dbReference>
<dbReference type="PANTHER" id="PTHR10000">
    <property type="entry name" value="PHOSPHOSERINE PHOSPHATASE"/>
    <property type="match status" value="1"/>
</dbReference>
<dbReference type="SFLD" id="SFLDG01140">
    <property type="entry name" value="C2.B:_Phosphomannomutase_and_P"/>
    <property type="match status" value="1"/>
</dbReference>
<accession>A0A1H3FU21</accession>
<evidence type="ECO:0000313" key="1">
    <source>
        <dbReference type="EMBL" id="SDX94315.1"/>
    </source>
</evidence>
<dbReference type="PANTHER" id="PTHR10000:SF25">
    <property type="entry name" value="PHOSPHATASE YKRA-RELATED"/>
    <property type="match status" value="1"/>
</dbReference>